<dbReference type="OrthoDB" id="1694274at2759"/>
<organism evidence="2 3">
    <name type="scientific">Cryomyces minteri</name>
    <dbReference type="NCBI Taxonomy" id="331657"/>
    <lineage>
        <taxon>Eukaryota</taxon>
        <taxon>Fungi</taxon>
        <taxon>Dikarya</taxon>
        <taxon>Ascomycota</taxon>
        <taxon>Pezizomycotina</taxon>
        <taxon>Dothideomycetes</taxon>
        <taxon>Dothideomycetes incertae sedis</taxon>
        <taxon>Cryomyces</taxon>
    </lineage>
</organism>
<dbReference type="AlphaFoldDB" id="A0A4U0XD93"/>
<protein>
    <submittedName>
        <fullName evidence="2">Uncharacterized protein</fullName>
    </submittedName>
</protein>
<comment type="caution">
    <text evidence="2">The sequence shown here is derived from an EMBL/GenBank/DDBJ whole genome shotgun (WGS) entry which is preliminary data.</text>
</comment>
<dbReference type="STRING" id="331657.A0A4U0XD93"/>
<dbReference type="Gene3D" id="1.10.150.240">
    <property type="entry name" value="Putative phosphatase, domain 2"/>
    <property type="match status" value="1"/>
</dbReference>
<evidence type="ECO:0000256" key="1">
    <source>
        <dbReference type="SAM" id="MobiDB-lite"/>
    </source>
</evidence>
<dbReference type="Gene3D" id="3.40.50.1000">
    <property type="entry name" value="HAD superfamily/HAD-like"/>
    <property type="match status" value="1"/>
</dbReference>
<dbReference type="InterPro" id="IPR023214">
    <property type="entry name" value="HAD_sf"/>
</dbReference>
<dbReference type="InterPro" id="IPR036412">
    <property type="entry name" value="HAD-like_sf"/>
</dbReference>
<dbReference type="PANTHER" id="PTHR47829">
    <property type="entry name" value="HYDROLASE, PUTATIVE (AFU_ORTHOLOGUE AFUA_1G12880)-RELATED"/>
    <property type="match status" value="1"/>
</dbReference>
<dbReference type="SUPFAM" id="SSF56784">
    <property type="entry name" value="HAD-like"/>
    <property type="match status" value="1"/>
</dbReference>
<dbReference type="Proteomes" id="UP000308768">
    <property type="component" value="Unassembled WGS sequence"/>
</dbReference>
<dbReference type="Pfam" id="PF00702">
    <property type="entry name" value="Hydrolase"/>
    <property type="match status" value="1"/>
</dbReference>
<keyword evidence="3" id="KW-1185">Reference proteome</keyword>
<dbReference type="InterPro" id="IPR023198">
    <property type="entry name" value="PGP-like_dom2"/>
</dbReference>
<proteinExistence type="predicted"/>
<dbReference type="CDD" id="cd02603">
    <property type="entry name" value="HAD_sEH-N_like"/>
    <property type="match status" value="1"/>
</dbReference>
<gene>
    <name evidence="2" type="ORF">B0A49_04640</name>
</gene>
<feature type="region of interest" description="Disordered" evidence="1">
    <location>
        <begin position="294"/>
        <end position="318"/>
    </location>
</feature>
<dbReference type="SFLD" id="SFLDG01129">
    <property type="entry name" value="C1.5:_HAD__Beta-PGM__Phosphata"/>
    <property type="match status" value="1"/>
</dbReference>
<feature type="compositionally biased region" description="Low complexity" evidence="1">
    <location>
        <begin position="101"/>
        <end position="115"/>
    </location>
</feature>
<dbReference type="PANTHER" id="PTHR47829:SF1">
    <property type="entry name" value="HAD FAMILY PHOSPHATASE"/>
    <property type="match status" value="1"/>
</dbReference>
<dbReference type="SFLD" id="SFLDS00003">
    <property type="entry name" value="Haloacid_Dehalogenase"/>
    <property type="match status" value="1"/>
</dbReference>
<reference evidence="2 3" key="1">
    <citation type="submission" date="2017-03" db="EMBL/GenBank/DDBJ databases">
        <title>Genomes of endolithic fungi from Antarctica.</title>
        <authorList>
            <person name="Coleine C."/>
            <person name="Masonjones S."/>
            <person name="Stajich J.E."/>
        </authorList>
    </citation>
    <scope>NUCLEOTIDE SEQUENCE [LARGE SCALE GENOMIC DNA]</scope>
    <source>
        <strain evidence="2 3">CCFEE 5187</strain>
    </source>
</reference>
<name>A0A4U0XD93_9PEZI</name>
<feature type="compositionally biased region" description="Acidic residues" evidence="1">
    <location>
        <begin position="295"/>
        <end position="304"/>
    </location>
</feature>
<feature type="region of interest" description="Disordered" evidence="1">
    <location>
        <begin position="101"/>
        <end position="124"/>
    </location>
</feature>
<sequence>MSTTSKPPKALLFDIGGVCVVSPFQAILDYETAHGIPPGWVNFSISRSAPNGAWQRLERGEIPLDAAYFAAFGADLSKEALWREYYARALQKGYTTAAASDFSASAPTPPSGSSTIMPTHPSSAAIPPVPRIDAEALFWLMMSISRTPDPHMAPALRRLRASGRYVLAALSNTVIFPPDHPYSNPTEAEAAQDVRGLFDVFVSSAHVGLRKPDPRIYALAMDRLRDFAGRTRPAIEGHGAQSAALEAGDVVFLDDIGENLKAARAVGMRTVKVHLGRTKEAVRELEVITGLRLLEEEEQGEGQEQEGKGGAAGRESKL</sequence>
<evidence type="ECO:0000313" key="2">
    <source>
        <dbReference type="EMBL" id="TKA74161.1"/>
    </source>
</evidence>
<dbReference type="EMBL" id="NAJN01000380">
    <property type="protein sequence ID" value="TKA74161.1"/>
    <property type="molecule type" value="Genomic_DNA"/>
</dbReference>
<accession>A0A4U0XD93</accession>
<evidence type="ECO:0000313" key="3">
    <source>
        <dbReference type="Proteomes" id="UP000308768"/>
    </source>
</evidence>
<dbReference type="InterPro" id="IPR052898">
    <property type="entry name" value="ACAD10-like"/>
</dbReference>